<keyword evidence="3" id="KW-0862">Zinc</keyword>
<dbReference type="GO" id="GO:0070761">
    <property type="term" value="C:pre-snoRNP complex"/>
    <property type="evidence" value="ECO:0007669"/>
    <property type="project" value="TreeGrafter"/>
</dbReference>
<dbReference type="InterPro" id="IPR051639">
    <property type="entry name" value="BCD1"/>
</dbReference>
<dbReference type="GO" id="GO:0000492">
    <property type="term" value="P:box C/D snoRNP assembly"/>
    <property type="evidence" value="ECO:0007669"/>
    <property type="project" value="TreeGrafter"/>
</dbReference>
<dbReference type="Proteomes" id="UP001373714">
    <property type="component" value="Unassembled WGS sequence"/>
</dbReference>
<dbReference type="EMBL" id="JAVHNS010000001">
    <property type="protein sequence ID" value="KAK6363836.1"/>
    <property type="molecule type" value="Genomic_DNA"/>
</dbReference>
<feature type="domain" description="HIT-type" evidence="7">
    <location>
        <begin position="7"/>
        <end position="41"/>
    </location>
</feature>
<evidence type="ECO:0000256" key="5">
    <source>
        <dbReference type="ARBA" id="ARBA00049654"/>
    </source>
</evidence>
<dbReference type="GO" id="GO:0000463">
    <property type="term" value="P:maturation of LSU-rRNA from tricistronic rRNA transcript (SSU-rRNA, 5.8S rRNA, LSU-rRNA)"/>
    <property type="evidence" value="ECO:0007669"/>
    <property type="project" value="TreeGrafter"/>
</dbReference>
<dbReference type="PANTHER" id="PTHR13483">
    <property type="entry name" value="BOX C_D SNORNA PROTEIN 1-RELATED"/>
    <property type="match status" value="1"/>
</dbReference>
<dbReference type="InterPro" id="IPR057721">
    <property type="entry name" value="BCD1_alpha/beta"/>
</dbReference>
<keyword evidence="2 6" id="KW-0863">Zinc-finger</keyword>
<dbReference type="SUPFAM" id="SSF144232">
    <property type="entry name" value="HIT/MYND zinc finger-like"/>
    <property type="match status" value="1"/>
</dbReference>
<evidence type="ECO:0000256" key="6">
    <source>
        <dbReference type="PROSITE-ProRule" id="PRU00453"/>
    </source>
</evidence>
<sequence length="229" mass="25213">MDSASLCSVCVEAQAKYTCPVCSARTCSLVCSKRHKLRASCEGQLRPSAFKSKSDLGRPSQVAADFGFLDSVQRALQRAADSQSPPSTHRDHRFDEICKARSLVILPAPPLSSRASQNRTRLTPPDNHIIWSVEWVINLNLESSNPIITTLELNENTTLNDAFQNHVLPSLSNPQFPASTNLNYHLRSVDPHSQAVSLLPQVAQDTLSNVLVNVTVLEFPTIQVSISRE</sequence>
<dbReference type="CDD" id="cd23023">
    <property type="entry name" value="zf-HIT_BCD1"/>
    <property type="match status" value="1"/>
</dbReference>
<dbReference type="AlphaFoldDB" id="A0AAV9VS22"/>
<dbReference type="GO" id="GO:0008270">
    <property type="term" value="F:zinc ion binding"/>
    <property type="evidence" value="ECO:0007669"/>
    <property type="project" value="UniProtKB-UniRule"/>
</dbReference>
<comment type="function">
    <text evidence="4">Required for box C/D snoRNAs accumulation involved in snoRNA processing, snoRNA transport to the nucleolus and ribosome biogenesis.</text>
</comment>
<evidence type="ECO:0000256" key="1">
    <source>
        <dbReference type="ARBA" id="ARBA00022723"/>
    </source>
</evidence>
<dbReference type="InterPro" id="IPR007529">
    <property type="entry name" value="Znf_HIT"/>
</dbReference>
<evidence type="ECO:0000313" key="9">
    <source>
        <dbReference type="Proteomes" id="UP001373714"/>
    </source>
</evidence>
<dbReference type="PANTHER" id="PTHR13483:SF11">
    <property type="entry name" value="ZINC FINGER HIT DOMAIN-CONTAINING PROTEIN 3"/>
    <property type="match status" value="1"/>
</dbReference>
<comment type="similarity">
    <text evidence="5">Belongs to the BCD1 family.</text>
</comment>
<dbReference type="Pfam" id="PF25790">
    <property type="entry name" value="BCD1"/>
    <property type="match status" value="1"/>
</dbReference>
<evidence type="ECO:0000256" key="2">
    <source>
        <dbReference type="ARBA" id="ARBA00022771"/>
    </source>
</evidence>
<evidence type="ECO:0000256" key="3">
    <source>
        <dbReference type="ARBA" id="ARBA00022833"/>
    </source>
</evidence>
<organism evidence="8 9">
    <name type="scientific">Orbilia blumenaviensis</name>
    <dbReference type="NCBI Taxonomy" id="1796055"/>
    <lineage>
        <taxon>Eukaryota</taxon>
        <taxon>Fungi</taxon>
        <taxon>Dikarya</taxon>
        <taxon>Ascomycota</taxon>
        <taxon>Pezizomycotina</taxon>
        <taxon>Orbiliomycetes</taxon>
        <taxon>Orbiliales</taxon>
        <taxon>Orbiliaceae</taxon>
        <taxon>Orbilia</taxon>
    </lineage>
</organism>
<gene>
    <name evidence="8" type="ORF">TWF730_001243</name>
</gene>
<proteinExistence type="inferred from homology"/>
<evidence type="ECO:0000313" key="8">
    <source>
        <dbReference type="EMBL" id="KAK6363836.1"/>
    </source>
</evidence>
<dbReference type="Gene3D" id="3.30.60.190">
    <property type="match status" value="1"/>
</dbReference>
<protein>
    <recommendedName>
        <fullName evidence="7">HIT-type domain-containing protein</fullName>
    </recommendedName>
</protein>
<dbReference type="GO" id="GO:0048254">
    <property type="term" value="P:snoRNA localization"/>
    <property type="evidence" value="ECO:0007669"/>
    <property type="project" value="TreeGrafter"/>
</dbReference>
<keyword evidence="9" id="KW-1185">Reference proteome</keyword>
<name>A0AAV9VS22_9PEZI</name>
<reference evidence="8 9" key="1">
    <citation type="submission" date="2019-10" db="EMBL/GenBank/DDBJ databases">
        <authorList>
            <person name="Palmer J.M."/>
        </authorList>
    </citation>
    <scope>NUCLEOTIDE SEQUENCE [LARGE SCALE GENOMIC DNA]</scope>
    <source>
        <strain evidence="8 9">TWF730</strain>
    </source>
</reference>
<evidence type="ECO:0000256" key="4">
    <source>
        <dbReference type="ARBA" id="ARBA00049598"/>
    </source>
</evidence>
<keyword evidence="1" id="KW-0479">Metal-binding</keyword>
<accession>A0AAV9VS22</accession>
<comment type="caution">
    <text evidence="8">The sequence shown here is derived from an EMBL/GenBank/DDBJ whole genome shotgun (WGS) entry which is preliminary data.</text>
</comment>
<evidence type="ECO:0000259" key="7">
    <source>
        <dbReference type="PROSITE" id="PS51083"/>
    </source>
</evidence>
<dbReference type="GO" id="GO:0005634">
    <property type="term" value="C:nucleus"/>
    <property type="evidence" value="ECO:0007669"/>
    <property type="project" value="TreeGrafter"/>
</dbReference>
<dbReference type="Pfam" id="PF04438">
    <property type="entry name" value="zf-HIT"/>
    <property type="match status" value="1"/>
</dbReference>
<dbReference type="PROSITE" id="PS51083">
    <property type="entry name" value="ZF_HIT"/>
    <property type="match status" value="1"/>
</dbReference>